<proteinExistence type="predicted"/>
<accession>A0AAW1R3A8</accession>
<dbReference type="AlphaFoldDB" id="A0AAW1R3A8"/>
<organism evidence="1 2">
    <name type="scientific">Apatococcus lobatus</name>
    <dbReference type="NCBI Taxonomy" id="904363"/>
    <lineage>
        <taxon>Eukaryota</taxon>
        <taxon>Viridiplantae</taxon>
        <taxon>Chlorophyta</taxon>
        <taxon>core chlorophytes</taxon>
        <taxon>Trebouxiophyceae</taxon>
        <taxon>Chlorellales</taxon>
        <taxon>Chlorellaceae</taxon>
        <taxon>Apatococcus</taxon>
    </lineage>
</organism>
<keyword evidence="2" id="KW-1185">Reference proteome</keyword>
<dbReference type="Proteomes" id="UP001438707">
    <property type="component" value="Unassembled WGS sequence"/>
</dbReference>
<name>A0AAW1R3A8_9CHLO</name>
<sequence>MLSGQLPTVFSNAAARRTFPRSRAEISATAEELSCKSARSRAGSNIYISRIQRGSRQSCQGPLSIMGRQMSEGNVYMVMMLKP</sequence>
<evidence type="ECO:0000313" key="2">
    <source>
        <dbReference type="Proteomes" id="UP001438707"/>
    </source>
</evidence>
<gene>
    <name evidence="1" type="ORF">WJX74_002495</name>
</gene>
<comment type="caution">
    <text evidence="1">The sequence shown here is derived from an EMBL/GenBank/DDBJ whole genome shotgun (WGS) entry which is preliminary data.</text>
</comment>
<protein>
    <submittedName>
        <fullName evidence="1">Uncharacterized protein</fullName>
    </submittedName>
</protein>
<dbReference type="EMBL" id="JALJOS010000016">
    <property type="protein sequence ID" value="KAK9828194.1"/>
    <property type="molecule type" value="Genomic_DNA"/>
</dbReference>
<reference evidence="1 2" key="1">
    <citation type="journal article" date="2024" name="Nat. Commun.">
        <title>Phylogenomics reveals the evolutionary origins of lichenization in chlorophyte algae.</title>
        <authorList>
            <person name="Puginier C."/>
            <person name="Libourel C."/>
            <person name="Otte J."/>
            <person name="Skaloud P."/>
            <person name="Haon M."/>
            <person name="Grisel S."/>
            <person name="Petersen M."/>
            <person name="Berrin J.G."/>
            <person name="Delaux P.M."/>
            <person name="Dal Grande F."/>
            <person name="Keller J."/>
        </authorList>
    </citation>
    <scope>NUCLEOTIDE SEQUENCE [LARGE SCALE GENOMIC DNA]</scope>
    <source>
        <strain evidence="1 2">SAG 2145</strain>
    </source>
</reference>
<evidence type="ECO:0000313" key="1">
    <source>
        <dbReference type="EMBL" id="KAK9828194.1"/>
    </source>
</evidence>